<gene>
    <name evidence="3" type="ORF">GSI_08117</name>
</gene>
<dbReference type="OrthoDB" id="39175at2759"/>
<sequence length="512" mass="54064">MAQEHTDTQGLNTFPDELWDAAQLEDGFRGVGPAPEHQSGLGHYYDAGALAAYSVAPEFYVPVPDASGEVAFNHYDADGAHPSSAFGFLHYLPPAAISKKYYALQDPNVYPTDGPSTSSYASPPAAFDAEPSPTTTDAYYGGTQAMTSSPTPKVEPSEEHPPPSASFTPTPGPPSPLTTESSYDVLATPTPTPTPLASPAYYQDFRFQPAQGWHPVPSGPLECACPVLPKQRRNRDDPGGDAGQLAQVCANSPCEFEDQTGTGTPYYRDVAPGAAHGSQYAYHGPGAMSAQEQPAPVVVPSQWKVGAALDRLRFPQYGGDWDALMTTLYGEGYQAYMPRSNSPLNAEDMAQLEQLSLGFGLGLGLSSSVSASAQPTTPMTPITPATPGSAVPRNDDDDDDTKLVVYSPVTGRRIPVTAGPNGPVLQLSAVPPSARRPYKRGAVAACAFCRRRKIACGGPKEGDEAGRCGQCIQRQQRCEFPGSSYQHAQPVPLSAPPYGYAHAAYGVGGAPH</sequence>
<dbReference type="PROSITE" id="PS00463">
    <property type="entry name" value="ZN2_CY6_FUNGAL_1"/>
    <property type="match status" value="1"/>
</dbReference>
<comment type="caution">
    <text evidence="3">The sequence shown here is derived from an EMBL/GenBank/DDBJ whole genome shotgun (WGS) entry which is preliminary data.</text>
</comment>
<feature type="region of interest" description="Disordered" evidence="1">
    <location>
        <begin position="370"/>
        <end position="400"/>
    </location>
</feature>
<feature type="region of interest" description="Disordered" evidence="1">
    <location>
        <begin position="112"/>
        <end position="197"/>
    </location>
</feature>
<evidence type="ECO:0000256" key="1">
    <source>
        <dbReference type="SAM" id="MobiDB-lite"/>
    </source>
</evidence>
<dbReference type="Gene3D" id="4.10.240.10">
    <property type="entry name" value="Zn(2)-C6 fungal-type DNA-binding domain"/>
    <property type="match status" value="1"/>
</dbReference>
<name>A0A2G8S7C5_9APHY</name>
<feature type="compositionally biased region" description="Low complexity" evidence="1">
    <location>
        <begin position="115"/>
        <end position="126"/>
    </location>
</feature>
<feature type="compositionally biased region" description="Low complexity" evidence="1">
    <location>
        <begin position="370"/>
        <end position="387"/>
    </location>
</feature>
<dbReference type="InterPro" id="IPR001138">
    <property type="entry name" value="Zn2Cys6_DnaBD"/>
</dbReference>
<dbReference type="EMBL" id="AYKW01000019">
    <property type="protein sequence ID" value="PIL29679.1"/>
    <property type="molecule type" value="Genomic_DNA"/>
</dbReference>
<dbReference type="Proteomes" id="UP000230002">
    <property type="component" value="Unassembled WGS sequence"/>
</dbReference>
<dbReference type="AlphaFoldDB" id="A0A2G8S7C5"/>
<dbReference type="STRING" id="1077348.A0A2G8S7C5"/>
<proteinExistence type="predicted"/>
<dbReference type="GO" id="GO:0008270">
    <property type="term" value="F:zinc ion binding"/>
    <property type="evidence" value="ECO:0007669"/>
    <property type="project" value="InterPro"/>
</dbReference>
<protein>
    <submittedName>
        <fullName evidence="3">Transcription factor</fullName>
    </submittedName>
</protein>
<evidence type="ECO:0000259" key="2">
    <source>
        <dbReference type="PROSITE" id="PS50048"/>
    </source>
</evidence>
<feature type="domain" description="Zn(2)-C6 fungal-type" evidence="2">
    <location>
        <begin position="445"/>
        <end position="480"/>
    </location>
</feature>
<evidence type="ECO:0000313" key="4">
    <source>
        <dbReference type="Proteomes" id="UP000230002"/>
    </source>
</evidence>
<reference evidence="3 4" key="1">
    <citation type="journal article" date="2015" name="Sci. Rep.">
        <title>Chromosome-level genome map provides insights into diverse defense mechanisms in the medicinal fungus Ganoderma sinense.</title>
        <authorList>
            <person name="Zhu Y."/>
            <person name="Xu J."/>
            <person name="Sun C."/>
            <person name="Zhou S."/>
            <person name="Xu H."/>
            <person name="Nelson D.R."/>
            <person name="Qian J."/>
            <person name="Song J."/>
            <person name="Luo H."/>
            <person name="Xiang L."/>
            <person name="Li Y."/>
            <person name="Xu Z."/>
            <person name="Ji A."/>
            <person name="Wang L."/>
            <person name="Lu S."/>
            <person name="Hayward A."/>
            <person name="Sun W."/>
            <person name="Li X."/>
            <person name="Schwartz D.C."/>
            <person name="Wang Y."/>
            <person name="Chen S."/>
        </authorList>
    </citation>
    <scope>NUCLEOTIDE SEQUENCE [LARGE SCALE GENOMIC DNA]</scope>
    <source>
        <strain evidence="3 4">ZZ0214-1</strain>
    </source>
</reference>
<dbReference type="PROSITE" id="PS50048">
    <property type="entry name" value="ZN2_CY6_FUNGAL_2"/>
    <property type="match status" value="1"/>
</dbReference>
<dbReference type="SUPFAM" id="SSF57701">
    <property type="entry name" value="Zn2/Cys6 DNA-binding domain"/>
    <property type="match status" value="1"/>
</dbReference>
<organism evidence="3 4">
    <name type="scientific">Ganoderma sinense ZZ0214-1</name>
    <dbReference type="NCBI Taxonomy" id="1077348"/>
    <lineage>
        <taxon>Eukaryota</taxon>
        <taxon>Fungi</taxon>
        <taxon>Dikarya</taxon>
        <taxon>Basidiomycota</taxon>
        <taxon>Agaricomycotina</taxon>
        <taxon>Agaricomycetes</taxon>
        <taxon>Polyporales</taxon>
        <taxon>Polyporaceae</taxon>
        <taxon>Ganoderma</taxon>
    </lineage>
</organism>
<dbReference type="InterPro" id="IPR036864">
    <property type="entry name" value="Zn2-C6_fun-type_DNA-bd_sf"/>
</dbReference>
<accession>A0A2G8S7C5</accession>
<evidence type="ECO:0000313" key="3">
    <source>
        <dbReference type="EMBL" id="PIL29679.1"/>
    </source>
</evidence>
<dbReference type="CDD" id="cd00067">
    <property type="entry name" value="GAL4"/>
    <property type="match status" value="1"/>
</dbReference>
<dbReference type="GO" id="GO:0000981">
    <property type="term" value="F:DNA-binding transcription factor activity, RNA polymerase II-specific"/>
    <property type="evidence" value="ECO:0007669"/>
    <property type="project" value="InterPro"/>
</dbReference>
<keyword evidence="4" id="KW-1185">Reference proteome</keyword>
<dbReference type="SMART" id="SM00066">
    <property type="entry name" value="GAL4"/>
    <property type="match status" value="1"/>
</dbReference>